<dbReference type="EMBL" id="CP017157">
    <property type="protein sequence ID" value="AOP51278.1"/>
    <property type="molecule type" value="Genomic_DNA"/>
</dbReference>
<evidence type="ECO:0000313" key="10">
    <source>
        <dbReference type="EMBL" id="AOP51278.1"/>
    </source>
</evidence>
<dbReference type="InterPro" id="IPR000873">
    <property type="entry name" value="AMP-dep_synth/lig_dom"/>
</dbReference>
<feature type="binding site" evidence="6">
    <location>
        <begin position="388"/>
        <end position="390"/>
    </location>
    <ligand>
        <name>ATP</name>
        <dbReference type="ChEBI" id="CHEBI:30616"/>
    </ligand>
</feature>
<feature type="binding site" evidence="6">
    <location>
        <begin position="193"/>
        <end position="196"/>
    </location>
    <ligand>
        <name>CoA</name>
        <dbReference type="ChEBI" id="CHEBI:57287"/>
    </ligand>
</feature>
<feature type="domain" description="Acetyl-coenzyme A synthetase N-terminal" evidence="9">
    <location>
        <begin position="31"/>
        <end position="83"/>
    </location>
</feature>
<dbReference type="EC" id="6.2.1.1" evidence="6"/>
<dbReference type="KEGG" id="slc:SL103_17075"/>
<dbReference type="GO" id="GO:0019427">
    <property type="term" value="P:acetyl-CoA biosynthetic process from acetate"/>
    <property type="evidence" value="ECO:0007669"/>
    <property type="project" value="UniProtKB-UniRule"/>
</dbReference>
<name>A0A1D7VXQ6_9ACTN</name>
<dbReference type="HAMAP" id="MF_01123">
    <property type="entry name" value="Ac_CoA_synth"/>
    <property type="match status" value="1"/>
</dbReference>
<dbReference type="NCBIfam" id="TIGR02188">
    <property type="entry name" value="Ac_CoA_lig_AcsA"/>
    <property type="match status" value="1"/>
</dbReference>
<protein>
    <recommendedName>
        <fullName evidence="6">Acetyl-coenzyme A synthetase</fullName>
        <shortName evidence="6">AcCoA synthetase</shortName>
        <shortName evidence="6">Acs</shortName>
        <ecNumber evidence="6">6.2.1.1</ecNumber>
    </recommendedName>
    <alternativeName>
        <fullName evidence="6">Acetate--CoA ligase</fullName>
    </alternativeName>
    <alternativeName>
        <fullName evidence="6">Acyl-activating enzyme</fullName>
    </alternativeName>
</protein>
<feature type="domain" description="AMP-dependent synthetase/ligase" evidence="7">
    <location>
        <begin position="91"/>
        <end position="471"/>
    </location>
</feature>
<dbReference type="Gene3D" id="3.30.300.30">
    <property type="match status" value="1"/>
</dbReference>
<dbReference type="OrthoDB" id="9803968at2"/>
<dbReference type="SUPFAM" id="SSF56801">
    <property type="entry name" value="Acetyl-CoA synthetase-like"/>
    <property type="match status" value="1"/>
</dbReference>
<feature type="binding site" evidence="6">
    <location>
        <position position="516"/>
    </location>
    <ligand>
        <name>ATP</name>
        <dbReference type="ChEBI" id="CHEBI:30616"/>
    </ligand>
</feature>
<evidence type="ECO:0000256" key="6">
    <source>
        <dbReference type="HAMAP-Rule" id="MF_01123"/>
    </source>
</evidence>
<evidence type="ECO:0000256" key="2">
    <source>
        <dbReference type="ARBA" id="ARBA00022598"/>
    </source>
</evidence>
<dbReference type="InterPro" id="IPR025110">
    <property type="entry name" value="AMP-bd_C"/>
</dbReference>
<dbReference type="GO" id="GO:0016208">
    <property type="term" value="F:AMP binding"/>
    <property type="evidence" value="ECO:0007669"/>
    <property type="project" value="InterPro"/>
</dbReference>
<feature type="binding site" evidence="6">
    <location>
        <position position="540"/>
    </location>
    <ligand>
        <name>Mg(2+)</name>
        <dbReference type="ChEBI" id="CHEBI:18420"/>
    </ligand>
</feature>
<keyword evidence="4 6" id="KW-0067">ATP-binding</keyword>
<dbReference type="FunFam" id="3.40.50.12780:FF:000001">
    <property type="entry name" value="Acetyl-coenzyme A synthetase"/>
    <property type="match status" value="1"/>
</dbReference>
<dbReference type="PANTHER" id="PTHR24095:SF14">
    <property type="entry name" value="ACETYL-COENZYME A SYNTHETASE 1"/>
    <property type="match status" value="1"/>
</dbReference>
<evidence type="ECO:0000256" key="4">
    <source>
        <dbReference type="ARBA" id="ARBA00022840"/>
    </source>
</evidence>
<evidence type="ECO:0000256" key="5">
    <source>
        <dbReference type="ARBA" id="ARBA00022990"/>
    </source>
</evidence>
<feature type="binding site" evidence="6">
    <location>
        <position position="501"/>
    </location>
    <ligand>
        <name>ATP</name>
        <dbReference type="ChEBI" id="CHEBI:30616"/>
    </ligand>
</feature>
<proteinExistence type="inferred from homology"/>
<dbReference type="NCBIfam" id="NF001208">
    <property type="entry name" value="PRK00174.1"/>
    <property type="match status" value="1"/>
</dbReference>
<keyword evidence="11" id="KW-1185">Reference proteome</keyword>
<dbReference type="PROSITE" id="PS00455">
    <property type="entry name" value="AMP_BINDING"/>
    <property type="match status" value="1"/>
</dbReference>
<comment type="catalytic activity">
    <reaction evidence="6">
        <text>acetate + ATP + CoA = acetyl-CoA + AMP + diphosphate</text>
        <dbReference type="Rhea" id="RHEA:23176"/>
        <dbReference type="ChEBI" id="CHEBI:30089"/>
        <dbReference type="ChEBI" id="CHEBI:30616"/>
        <dbReference type="ChEBI" id="CHEBI:33019"/>
        <dbReference type="ChEBI" id="CHEBI:57287"/>
        <dbReference type="ChEBI" id="CHEBI:57288"/>
        <dbReference type="ChEBI" id="CHEBI:456215"/>
        <dbReference type="EC" id="6.2.1.1"/>
    </reaction>
</comment>
<keyword evidence="6" id="KW-0460">Magnesium</keyword>
<evidence type="ECO:0000259" key="8">
    <source>
        <dbReference type="Pfam" id="PF13193"/>
    </source>
</evidence>
<dbReference type="InterPro" id="IPR032387">
    <property type="entry name" value="ACAS_N"/>
</dbReference>
<evidence type="ECO:0000259" key="9">
    <source>
        <dbReference type="Pfam" id="PF16177"/>
    </source>
</evidence>
<dbReference type="Pfam" id="PF13193">
    <property type="entry name" value="AMP-binding_C"/>
    <property type="match status" value="1"/>
</dbReference>
<evidence type="ECO:0000313" key="11">
    <source>
        <dbReference type="Proteomes" id="UP000094094"/>
    </source>
</evidence>
<comment type="caution">
    <text evidence="6">Lacks conserved residue(s) required for the propagation of feature annotation.</text>
</comment>
<dbReference type="RefSeq" id="WP_069573829.1">
    <property type="nucleotide sequence ID" value="NZ_CP017157.1"/>
</dbReference>
<feature type="binding site" evidence="6">
    <location>
        <position position="524"/>
    </location>
    <ligand>
        <name>CoA</name>
        <dbReference type="ChEBI" id="CHEBI:57287"/>
    </ligand>
</feature>
<dbReference type="GO" id="GO:0003987">
    <property type="term" value="F:acetate-CoA ligase activity"/>
    <property type="evidence" value="ECO:0007669"/>
    <property type="project" value="UniProtKB-UniRule"/>
</dbReference>
<comment type="function">
    <text evidence="6">Catalyzes the conversion of acetate into acetyl-CoA (AcCoA), an essential intermediate at the junction of anabolic and catabolic pathways. AcsA undergoes a two-step reaction. In the first half reaction, AcsA combines acetate with ATP to form acetyl-adenylate (AcAMP) intermediate. In the second half reaction, it can then transfer the acetyl group from AcAMP to the sulfhydryl group of CoA, forming the product AcCoA.</text>
</comment>
<dbReference type="InterPro" id="IPR045851">
    <property type="entry name" value="AMP-bd_C_sf"/>
</dbReference>
<evidence type="ECO:0000259" key="7">
    <source>
        <dbReference type="Pfam" id="PF00501"/>
    </source>
</evidence>
<feature type="modified residue" description="N6-acetyllysine" evidence="6">
    <location>
        <position position="610"/>
    </location>
</feature>
<feature type="binding site" evidence="6">
    <location>
        <position position="543"/>
    </location>
    <ligand>
        <name>Mg(2+)</name>
        <dbReference type="ChEBI" id="CHEBI:18420"/>
    </ligand>
</feature>
<dbReference type="GO" id="GO:0046872">
    <property type="term" value="F:metal ion binding"/>
    <property type="evidence" value="ECO:0007669"/>
    <property type="project" value="UniProtKB-KW"/>
</dbReference>
<reference evidence="10 11" key="1">
    <citation type="submission" date="2016-09" db="EMBL/GenBank/DDBJ databases">
        <title>Complete genome sequencing of Streptomyces lydicus 103 and metabolic pathways analysis of antibiotic biosynthesis.</title>
        <authorList>
            <person name="Jia N."/>
            <person name="Ding M.-Z."/>
            <person name="Gao F."/>
            <person name="Yuan Y.-J."/>
        </authorList>
    </citation>
    <scope>NUCLEOTIDE SEQUENCE [LARGE SCALE GENOMIC DNA]</scope>
    <source>
        <strain evidence="10 11">103</strain>
    </source>
</reference>
<feature type="binding site" evidence="6">
    <location>
        <position position="538"/>
    </location>
    <ligand>
        <name>Mg(2+)</name>
        <dbReference type="ChEBI" id="CHEBI:18420"/>
    </ligand>
</feature>
<comment type="PTM">
    <text evidence="6">Acetylated. Deacetylation by the SIR2-homolog deacetylase activates the enzyme.</text>
</comment>
<dbReference type="Pfam" id="PF16177">
    <property type="entry name" value="ACAS_N"/>
    <property type="match status" value="1"/>
</dbReference>
<keyword evidence="2 6" id="KW-0436">Ligase</keyword>
<keyword evidence="3 6" id="KW-0547">Nucleotide-binding</keyword>
<dbReference type="AlphaFoldDB" id="A0A1D7VXQ6"/>
<organism evidence="10 11">
    <name type="scientific">Streptomyces lydicus</name>
    <dbReference type="NCBI Taxonomy" id="47763"/>
    <lineage>
        <taxon>Bacteria</taxon>
        <taxon>Bacillati</taxon>
        <taxon>Actinomycetota</taxon>
        <taxon>Actinomycetes</taxon>
        <taxon>Kitasatosporales</taxon>
        <taxon>Streptomycetaceae</taxon>
        <taxon>Streptomyces</taxon>
    </lineage>
</organism>
<comment type="similarity">
    <text evidence="1 6">Belongs to the ATP-dependent AMP-binding enzyme family.</text>
</comment>
<feature type="binding site" evidence="6">
    <location>
        <begin position="412"/>
        <end position="417"/>
    </location>
    <ligand>
        <name>ATP</name>
        <dbReference type="ChEBI" id="CHEBI:30616"/>
    </ligand>
</feature>
<comment type="cofactor">
    <cofactor evidence="6">
        <name>Mg(2+)</name>
        <dbReference type="ChEBI" id="CHEBI:18420"/>
    </cofactor>
</comment>
<sequence>MNNESLANLLHEERRFAPPAALAAAANVTADAYEKATADRIGFWAEQARRLSWAVPPTETLDWSDPPFASWFADGELNVAYNCVDRHVENGLGDRVALHFEGEPGDSRTITYAELQREVAKAANALVELGVAAGVRVAIYLPMIPEAVIAMLACARLGAPHSVIFGGFSADAVAARIQDADAQLVITADGGYRRGKASALKPAIDRAVTKCPTVEHVLVVRRTGEPTAWYGDRDLWWHDVVDRQPTEHRPQPFPAEHPLFILYTSGTTGKPKGILHTTGGYLTQVSYTHHAVFDLKPETDVYWCTADIGWVTGHSYLTYGPLSNGATQVLYEGTPDTPHQGRFWEIVQKYGVTILYTAPTAIRTFMKWGDHIPAEYDLSSLRLLGSVGEPINPEAWVWYREHIGGGRCPIVDTWWQTETGAMMLSPLPGVTATKPGSAQVPLPGIGATVVDDEGHEVPNGAGGYLVLTEPWPSMLRTIWGDDQRYLDTYWSRFEGKYFAGDGAKKDDDGDIWLLGRVDDVMLVSGHNISTTEVESALVSHPAVAEAAVVGANDPTTGQAICAFVILRGTASESDALAEELRRHVAGELGPIAKPRRILTVTALPTTRSGKIMRRLLRDVAENRALGDVSTLTDASVMDVIQAKLPTAPDED</sequence>
<gene>
    <name evidence="6" type="primary">acsA</name>
    <name evidence="10" type="ORF">SL103_17075</name>
</gene>
<dbReference type="InterPro" id="IPR011904">
    <property type="entry name" value="Ac_CoA_lig"/>
</dbReference>
<dbReference type="Pfam" id="PF00501">
    <property type="entry name" value="AMP-binding"/>
    <property type="match status" value="1"/>
</dbReference>
<dbReference type="InterPro" id="IPR020845">
    <property type="entry name" value="AMP-binding_CS"/>
</dbReference>
<dbReference type="GO" id="GO:0005829">
    <property type="term" value="C:cytosol"/>
    <property type="evidence" value="ECO:0007669"/>
    <property type="project" value="TreeGrafter"/>
</dbReference>
<feature type="binding site" evidence="6">
    <location>
        <position position="312"/>
    </location>
    <ligand>
        <name>CoA</name>
        <dbReference type="ChEBI" id="CHEBI:57287"/>
    </ligand>
</feature>
<keyword evidence="6" id="KW-0479">Metal-binding</keyword>
<dbReference type="InterPro" id="IPR042099">
    <property type="entry name" value="ANL_N_sf"/>
</dbReference>
<evidence type="ECO:0000256" key="1">
    <source>
        <dbReference type="ARBA" id="ARBA00006432"/>
    </source>
</evidence>
<keyword evidence="5 6" id="KW-0007">Acetylation</keyword>
<accession>A0A1D7VXQ6</accession>
<evidence type="ECO:0000256" key="3">
    <source>
        <dbReference type="ARBA" id="ARBA00022741"/>
    </source>
</evidence>
<dbReference type="PANTHER" id="PTHR24095">
    <property type="entry name" value="ACETYL-COENZYME A SYNTHETASE"/>
    <property type="match status" value="1"/>
</dbReference>
<dbReference type="Proteomes" id="UP000094094">
    <property type="component" value="Chromosome"/>
</dbReference>
<feature type="domain" description="AMP-binding enzyme C-terminal" evidence="8">
    <location>
        <begin position="532"/>
        <end position="610"/>
    </location>
</feature>
<dbReference type="Gene3D" id="3.40.50.12780">
    <property type="entry name" value="N-terminal domain of ligase-like"/>
    <property type="match status" value="1"/>
</dbReference>
<dbReference type="CDD" id="cd05966">
    <property type="entry name" value="ACS"/>
    <property type="match status" value="1"/>
</dbReference>
<dbReference type="GO" id="GO:0005524">
    <property type="term" value="F:ATP binding"/>
    <property type="evidence" value="ECO:0007669"/>
    <property type="project" value="UniProtKB-KW"/>
</dbReference>